<proteinExistence type="inferred from homology"/>
<keyword evidence="3" id="KW-0408">Iron</keyword>
<reference evidence="6 7" key="1">
    <citation type="journal article" date="2015" name="Genome Announc.">
        <title>Expanding the biotechnology potential of lactobacilli through comparative genomics of 213 strains and associated genera.</title>
        <authorList>
            <person name="Sun Z."/>
            <person name="Harris H.M."/>
            <person name="McCann A."/>
            <person name="Guo C."/>
            <person name="Argimon S."/>
            <person name="Zhang W."/>
            <person name="Yang X."/>
            <person name="Jeffery I.B."/>
            <person name="Cooney J.C."/>
            <person name="Kagawa T.F."/>
            <person name="Liu W."/>
            <person name="Song Y."/>
            <person name="Salvetti E."/>
            <person name="Wrobel A."/>
            <person name="Rasinkangas P."/>
            <person name="Parkhill J."/>
            <person name="Rea M.C."/>
            <person name="O'Sullivan O."/>
            <person name="Ritari J."/>
            <person name="Douillard F.P."/>
            <person name="Paul Ross R."/>
            <person name="Yang R."/>
            <person name="Briner A.E."/>
            <person name="Felis G.E."/>
            <person name="de Vos W.M."/>
            <person name="Barrangou R."/>
            <person name="Klaenhammer T.R."/>
            <person name="Caufield P.W."/>
            <person name="Cui Y."/>
            <person name="Zhang H."/>
            <person name="O'Toole P.W."/>
        </authorList>
    </citation>
    <scope>NUCLEOTIDE SEQUENCE [LARGE SCALE GENOMIC DNA]</scope>
    <source>
        <strain evidence="6 7">DSM 5707</strain>
    </source>
</reference>
<name>A0A0R1YW50_9LACO</name>
<dbReference type="AlphaFoldDB" id="A0A0R1YW50"/>
<protein>
    <submittedName>
        <fullName evidence="6">Metallophosphoesterase</fullName>
    </submittedName>
</protein>
<dbReference type="PANTHER" id="PTHR42988">
    <property type="entry name" value="PHOSPHOHYDROLASE"/>
    <property type="match status" value="1"/>
</dbReference>
<dbReference type="Proteomes" id="UP000051957">
    <property type="component" value="Unassembled WGS sequence"/>
</dbReference>
<gene>
    <name evidence="6" type="ORF">FC51_GL001736</name>
</gene>
<evidence type="ECO:0000256" key="1">
    <source>
        <dbReference type="ARBA" id="ARBA00022723"/>
    </source>
</evidence>
<comment type="caution">
    <text evidence="6">The sequence shown here is derived from an EMBL/GenBank/DDBJ whole genome shotgun (WGS) entry which is preliminary data.</text>
</comment>
<evidence type="ECO:0000313" key="7">
    <source>
        <dbReference type="Proteomes" id="UP000051957"/>
    </source>
</evidence>
<dbReference type="Gene3D" id="3.60.21.10">
    <property type="match status" value="1"/>
</dbReference>
<dbReference type="InterPro" id="IPR029052">
    <property type="entry name" value="Metallo-depent_PP-like"/>
</dbReference>
<organism evidence="6 7">
    <name type="scientific">Lentilactobacillus parabuchneri DSM 5707 = NBRC 107865</name>
    <dbReference type="NCBI Taxonomy" id="1423784"/>
    <lineage>
        <taxon>Bacteria</taxon>
        <taxon>Bacillati</taxon>
        <taxon>Bacillota</taxon>
        <taxon>Bacilli</taxon>
        <taxon>Lactobacillales</taxon>
        <taxon>Lactobacillaceae</taxon>
        <taxon>Lentilactobacillus</taxon>
    </lineage>
</organism>
<evidence type="ECO:0000256" key="2">
    <source>
        <dbReference type="ARBA" id="ARBA00022801"/>
    </source>
</evidence>
<dbReference type="EMBL" id="AZGK01000004">
    <property type="protein sequence ID" value="KRM46824.1"/>
    <property type="molecule type" value="Genomic_DNA"/>
</dbReference>
<keyword evidence="1" id="KW-0479">Metal-binding</keyword>
<dbReference type="InterPro" id="IPR004843">
    <property type="entry name" value="Calcineurin-like_PHP"/>
</dbReference>
<evidence type="ECO:0000256" key="3">
    <source>
        <dbReference type="ARBA" id="ARBA00023004"/>
    </source>
</evidence>
<evidence type="ECO:0000313" key="6">
    <source>
        <dbReference type="EMBL" id="KRM46824.1"/>
    </source>
</evidence>
<dbReference type="PANTHER" id="PTHR42988:SF2">
    <property type="entry name" value="CYCLIC NUCLEOTIDE PHOSPHODIESTERASE CBUA0032-RELATED"/>
    <property type="match status" value="1"/>
</dbReference>
<dbReference type="Pfam" id="PF00149">
    <property type="entry name" value="Metallophos"/>
    <property type="match status" value="1"/>
</dbReference>
<dbReference type="PATRIC" id="fig|1423784.4.peg.1771"/>
<evidence type="ECO:0000259" key="5">
    <source>
        <dbReference type="Pfam" id="PF00149"/>
    </source>
</evidence>
<dbReference type="SUPFAM" id="SSF56300">
    <property type="entry name" value="Metallo-dependent phosphatases"/>
    <property type="match status" value="1"/>
</dbReference>
<dbReference type="GO" id="GO:0046872">
    <property type="term" value="F:metal ion binding"/>
    <property type="evidence" value="ECO:0007669"/>
    <property type="project" value="UniProtKB-KW"/>
</dbReference>
<sequence length="291" mass="33722">MEGSIMFDYKICQISDTHLTPKNARPANNQRVDPLLKLMQVFDDIYTTRVNPDLIVITGDLIHEGSANDYRDFKTVIDQEERRFNVPIRVILGNHDRTRPFYQGYLQKSYLTRYYYSISNNEWDFYFLDTKCGDLEQGYIDERQMEWLRAELHSSPKPAILFMHHPLLGAPLEQMKYSILQNGKELRRVIEDTNVKAIFSGHVHYANLFLENGILNVTADSTAYHINCANPHRHFITDGTSYNIISLTDQQIGVETRSLLLGTDTIKAFDVADTGFVDRSILYNEMNRVLN</sequence>
<comment type="similarity">
    <text evidence="4">Belongs to the cyclic nucleotide phosphodiesterase class-III family.</text>
</comment>
<evidence type="ECO:0000256" key="4">
    <source>
        <dbReference type="ARBA" id="ARBA00025742"/>
    </source>
</evidence>
<keyword evidence="2" id="KW-0378">Hydrolase</keyword>
<dbReference type="GO" id="GO:0016787">
    <property type="term" value="F:hydrolase activity"/>
    <property type="evidence" value="ECO:0007669"/>
    <property type="project" value="UniProtKB-KW"/>
</dbReference>
<accession>A0A0R1YW50</accession>
<dbReference type="InterPro" id="IPR050884">
    <property type="entry name" value="CNP_phosphodiesterase-III"/>
</dbReference>
<feature type="domain" description="Calcineurin-like phosphoesterase" evidence="5">
    <location>
        <begin position="10"/>
        <end position="205"/>
    </location>
</feature>